<keyword evidence="7" id="KW-0677">Repeat</keyword>
<proteinExistence type="predicted"/>
<dbReference type="GO" id="GO:0005886">
    <property type="term" value="C:plasma membrane"/>
    <property type="evidence" value="ECO:0007669"/>
    <property type="project" value="UniProtKB-SubCell"/>
</dbReference>
<dbReference type="SUPFAM" id="SSF56112">
    <property type="entry name" value="Protein kinase-like (PK-like)"/>
    <property type="match status" value="1"/>
</dbReference>
<dbReference type="GO" id="GO:0001653">
    <property type="term" value="F:peptide receptor activity"/>
    <property type="evidence" value="ECO:0007669"/>
    <property type="project" value="UniProtKB-ARBA"/>
</dbReference>
<sequence>MALQQFLIVLLFSSLTPVATSFQTGAATLAIQSHFFTLMQQSLSGEAMSRWASTGGNAPPYCNYTGISCDDRGYVVALDVSSWALDGTFPPDVCAYLPALRTLHLDHNHLRGGFPRGVVNCSSLEVLDVSCCGLIGELPDLSSMRSLRVLDASNNMFTGAFPAASLANLTNLSSINFNMNPSFDVWRLPEEFTSLSRLQVLILSTSSLRGEIPLWIGNMTSLVDLELCGNNLVGQIPRTIGKLANLRLLELYYNQLEGSIPEEFGNLTRLTDLDISVNRLTGGIPEKICTLPHLHTLQLYNNCLTGELPAAIANSTTLSILSIYQNFLTGQVPPNLGASSELTVLELSENRFSGRLPPDACARGKLTYLLVLQNLFSGELPQSYGKCEPMLRFRVSFNRMSGAIPEGLLGLPHVSILDLSFNSFEGRIARTIGNAKNLSNLFLQNNEISGALPPEISRATNLVKIDISNNRLSGPIPYELGRLTKLNQLALQGNRLVSSIPRSLTALKSLNVLNLSNNLLTGEIPESLCGLLPNSLDFSNNQLSGPVPIPLIREGLTESFSGNPGLCLPARFGSLGLTLAPCPRPIVRKSLNNIWFIGASAVLATVGALLLIKRWFSKKKLPVEREGASLSSSSFSYDITSFHKLSFGQQEIIEALVDKNIVGEGGSGTVYRIELSNGDWVAVKKLWTRKTKEPSLGRLFLDRELKAEVETLGSIRHKNIVKLYCCFSGSDSNLLVYEYMPNGNLWNALHKEWNFLDWPTRYRIALGVARGIAYLHHDLLLPIIHRDIKTSNILLDAEFEPKVADFGIAKVLQTRGEKDLSTTNIAGTYGYLAPEYAYSSKATTKCDVYSFGVVLMELVTGRKPTDVEFGENRDLVHWVSSRAPTKEGAAEVLDKRLSRGPFRDEMIQVLRLALRCTRSVPALRPPMNEVAQLLAEVDPCKPAACGPHGKLKEPPPPARNPE</sequence>
<dbReference type="Pfam" id="PF00560">
    <property type="entry name" value="LRR_1"/>
    <property type="match status" value="3"/>
</dbReference>
<keyword evidence="19" id="KW-1185">Reference proteome</keyword>
<evidence type="ECO:0000313" key="18">
    <source>
        <dbReference type="EMBL" id="MQL69077.1"/>
    </source>
</evidence>
<dbReference type="SMART" id="SM00369">
    <property type="entry name" value="LRR_TYP"/>
    <property type="match status" value="8"/>
</dbReference>
<evidence type="ECO:0000259" key="17">
    <source>
        <dbReference type="PROSITE" id="PS50011"/>
    </source>
</evidence>
<keyword evidence="2" id="KW-0723">Serine/threonine-protein kinase</keyword>
<dbReference type="InterPro" id="IPR008271">
    <property type="entry name" value="Ser/Thr_kinase_AS"/>
</dbReference>
<dbReference type="InterPro" id="IPR001611">
    <property type="entry name" value="Leu-rich_rpt"/>
</dbReference>
<evidence type="ECO:0000256" key="6">
    <source>
        <dbReference type="ARBA" id="ARBA00022729"/>
    </source>
</evidence>
<evidence type="ECO:0000256" key="11">
    <source>
        <dbReference type="ARBA" id="ARBA00022989"/>
    </source>
</evidence>
<dbReference type="InterPro" id="IPR000719">
    <property type="entry name" value="Prot_kinase_dom"/>
</dbReference>
<keyword evidence="14" id="KW-0325">Glycoprotein</keyword>
<dbReference type="PROSITE" id="PS50011">
    <property type="entry name" value="PROTEIN_KINASE_DOM"/>
    <property type="match status" value="1"/>
</dbReference>
<dbReference type="InterPro" id="IPR011009">
    <property type="entry name" value="Kinase-like_dom_sf"/>
</dbReference>
<evidence type="ECO:0000256" key="4">
    <source>
        <dbReference type="ARBA" id="ARBA00022679"/>
    </source>
</evidence>
<evidence type="ECO:0000256" key="2">
    <source>
        <dbReference type="ARBA" id="ARBA00022527"/>
    </source>
</evidence>
<keyword evidence="5" id="KW-0812">Transmembrane</keyword>
<evidence type="ECO:0000256" key="3">
    <source>
        <dbReference type="ARBA" id="ARBA00022614"/>
    </source>
</evidence>
<keyword evidence="13" id="KW-0675">Receptor</keyword>
<evidence type="ECO:0000256" key="8">
    <source>
        <dbReference type="ARBA" id="ARBA00022741"/>
    </source>
</evidence>
<dbReference type="SMR" id="A0A843TFZ4"/>
<evidence type="ECO:0000256" key="1">
    <source>
        <dbReference type="ARBA" id="ARBA00004162"/>
    </source>
</evidence>
<dbReference type="FunFam" id="3.80.10.10:FF:000330">
    <property type="entry name" value="Receptor protein-tyrosine kinase CEPR1"/>
    <property type="match status" value="1"/>
</dbReference>
<dbReference type="GO" id="GO:0005524">
    <property type="term" value="F:ATP binding"/>
    <property type="evidence" value="ECO:0007669"/>
    <property type="project" value="UniProtKB-UniRule"/>
</dbReference>
<evidence type="ECO:0000256" key="9">
    <source>
        <dbReference type="ARBA" id="ARBA00022777"/>
    </source>
</evidence>
<reference evidence="18" key="1">
    <citation type="submission" date="2017-07" db="EMBL/GenBank/DDBJ databases">
        <title>Taro Niue Genome Assembly and Annotation.</title>
        <authorList>
            <person name="Atibalentja N."/>
            <person name="Keating K."/>
            <person name="Fields C.J."/>
        </authorList>
    </citation>
    <scope>NUCLEOTIDE SEQUENCE</scope>
    <source>
        <strain evidence="18">Niue_2</strain>
        <tissue evidence="18">Leaf</tissue>
    </source>
</reference>
<dbReference type="GO" id="GO:0004674">
    <property type="term" value="F:protein serine/threonine kinase activity"/>
    <property type="evidence" value="ECO:0007669"/>
    <property type="project" value="UniProtKB-KW"/>
</dbReference>
<dbReference type="SMART" id="SM00220">
    <property type="entry name" value="S_TKc"/>
    <property type="match status" value="1"/>
</dbReference>
<keyword evidence="10 15" id="KW-0067">ATP-binding</keyword>
<dbReference type="InterPro" id="IPR017441">
    <property type="entry name" value="Protein_kinase_ATP_BS"/>
</dbReference>
<dbReference type="InterPro" id="IPR003591">
    <property type="entry name" value="Leu-rich_rpt_typical-subtyp"/>
</dbReference>
<keyword evidence="6 16" id="KW-0732">Signal</keyword>
<feature type="domain" description="Protein kinase" evidence="17">
    <location>
        <begin position="656"/>
        <end position="951"/>
    </location>
</feature>
<evidence type="ECO:0000256" key="10">
    <source>
        <dbReference type="ARBA" id="ARBA00022840"/>
    </source>
</evidence>
<name>A0A843TFZ4_COLES</name>
<dbReference type="SUPFAM" id="SSF52058">
    <property type="entry name" value="L domain-like"/>
    <property type="match status" value="1"/>
</dbReference>
<dbReference type="PROSITE" id="PS00107">
    <property type="entry name" value="PROTEIN_KINASE_ATP"/>
    <property type="match status" value="1"/>
</dbReference>
<evidence type="ECO:0000256" key="5">
    <source>
        <dbReference type="ARBA" id="ARBA00022692"/>
    </source>
</evidence>
<dbReference type="Gene3D" id="3.80.10.10">
    <property type="entry name" value="Ribonuclease Inhibitor"/>
    <property type="match status" value="3"/>
</dbReference>
<dbReference type="PROSITE" id="PS00108">
    <property type="entry name" value="PROTEIN_KINASE_ST"/>
    <property type="match status" value="1"/>
</dbReference>
<evidence type="ECO:0000256" key="13">
    <source>
        <dbReference type="ARBA" id="ARBA00023170"/>
    </source>
</evidence>
<organism evidence="18 19">
    <name type="scientific">Colocasia esculenta</name>
    <name type="common">Wild taro</name>
    <name type="synonym">Arum esculentum</name>
    <dbReference type="NCBI Taxonomy" id="4460"/>
    <lineage>
        <taxon>Eukaryota</taxon>
        <taxon>Viridiplantae</taxon>
        <taxon>Streptophyta</taxon>
        <taxon>Embryophyta</taxon>
        <taxon>Tracheophyta</taxon>
        <taxon>Spermatophyta</taxon>
        <taxon>Magnoliopsida</taxon>
        <taxon>Liliopsida</taxon>
        <taxon>Araceae</taxon>
        <taxon>Aroideae</taxon>
        <taxon>Colocasieae</taxon>
        <taxon>Colocasia</taxon>
    </lineage>
</organism>
<dbReference type="EMBL" id="NMUH01000028">
    <property type="protein sequence ID" value="MQL69077.1"/>
    <property type="molecule type" value="Genomic_DNA"/>
</dbReference>
<dbReference type="Proteomes" id="UP000652761">
    <property type="component" value="Unassembled WGS sequence"/>
</dbReference>
<dbReference type="PANTHER" id="PTHR45974">
    <property type="entry name" value="RECEPTOR-LIKE PROTEIN 55"/>
    <property type="match status" value="1"/>
</dbReference>
<dbReference type="Gene3D" id="1.10.510.10">
    <property type="entry name" value="Transferase(Phosphotransferase) domain 1"/>
    <property type="match status" value="1"/>
</dbReference>
<keyword evidence="3" id="KW-0433">Leucine-rich repeat</keyword>
<protein>
    <recommendedName>
        <fullName evidence="17">Protein kinase domain-containing protein</fullName>
    </recommendedName>
</protein>
<evidence type="ECO:0000256" key="12">
    <source>
        <dbReference type="ARBA" id="ARBA00023136"/>
    </source>
</evidence>
<dbReference type="Pfam" id="PF00069">
    <property type="entry name" value="Pkinase"/>
    <property type="match status" value="1"/>
</dbReference>
<dbReference type="InterPro" id="IPR055414">
    <property type="entry name" value="LRR_R13L4/SHOC2-like"/>
</dbReference>
<evidence type="ECO:0000256" key="14">
    <source>
        <dbReference type="ARBA" id="ARBA00023180"/>
    </source>
</evidence>
<dbReference type="Pfam" id="PF23598">
    <property type="entry name" value="LRR_14"/>
    <property type="match status" value="1"/>
</dbReference>
<keyword evidence="4" id="KW-0808">Transferase</keyword>
<evidence type="ECO:0000256" key="7">
    <source>
        <dbReference type="ARBA" id="ARBA00022737"/>
    </source>
</evidence>
<dbReference type="OrthoDB" id="642113at2759"/>
<keyword evidence="12" id="KW-0472">Membrane</keyword>
<comment type="caution">
    <text evidence="18">The sequence shown here is derived from an EMBL/GenBank/DDBJ whole genome shotgun (WGS) entry which is preliminary data.</text>
</comment>
<evidence type="ECO:0000313" key="19">
    <source>
        <dbReference type="Proteomes" id="UP000652761"/>
    </source>
</evidence>
<comment type="subcellular location">
    <subcellularLocation>
        <location evidence="1">Cell membrane</location>
        <topology evidence="1">Single-pass membrane protein</topology>
    </subcellularLocation>
</comment>
<dbReference type="SUPFAM" id="SSF52047">
    <property type="entry name" value="RNI-like"/>
    <property type="match status" value="1"/>
</dbReference>
<dbReference type="FunFam" id="1.10.510.10:FF:000276">
    <property type="entry name" value="LRR receptor-like serine/threonine-protein kinase RCH1"/>
    <property type="match status" value="1"/>
</dbReference>
<gene>
    <name evidence="18" type="ORF">Taro_001366</name>
</gene>
<keyword evidence="9" id="KW-0418">Kinase</keyword>
<dbReference type="AlphaFoldDB" id="A0A843TFZ4"/>
<feature type="signal peptide" evidence="16">
    <location>
        <begin position="1"/>
        <end position="21"/>
    </location>
</feature>
<dbReference type="CDD" id="cd14066">
    <property type="entry name" value="STKc_IRAK"/>
    <property type="match status" value="1"/>
</dbReference>
<feature type="binding site" evidence="15">
    <location>
        <position position="685"/>
    </location>
    <ligand>
        <name>ATP</name>
        <dbReference type="ChEBI" id="CHEBI:30616"/>
    </ligand>
</feature>
<evidence type="ECO:0000256" key="16">
    <source>
        <dbReference type="SAM" id="SignalP"/>
    </source>
</evidence>
<dbReference type="FunFam" id="3.30.200.20:FF:000530">
    <property type="entry name" value="receptor protein-tyrosine kinase CEPR1"/>
    <property type="match status" value="1"/>
</dbReference>
<keyword evidence="11" id="KW-1133">Transmembrane helix</keyword>
<accession>A0A843TFZ4</accession>
<dbReference type="FunFam" id="3.80.10.10:FF:000515">
    <property type="entry name" value="Leucine-rich repeat receptor-like protein kinase"/>
    <property type="match status" value="1"/>
</dbReference>
<feature type="chain" id="PRO_5032453871" description="Protein kinase domain-containing protein" evidence="16">
    <location>
        <begin position="22"/>
        <end position="962"/>
    </location>
</feature>
<keyword evidence="8 15" id="KW-0547">Nucleotide-binding</keyword>
<dbReference type="Gene3D" id="3.30.200.20">
    <property type="entry name" value="Phosphorylase Kinase, domain 1"/>
    <property type="match status" value="1"/>
</dbReference>
<dbReference type="InterPro" id="IPR032675">
    <property type="entry name" value="LRR_dom_sf"/>
</dbReference>
<dbReference type="PANTHER" id="PTHR45974:SF146">
    <property type="entry name" value="PROTEIN KINASE DOMAIN-CONTAINING PROTEIN"/>
    <property type="match status" value="1"/>
</dbReference>
<evidence type="ECO:0000256" key="15">
    <source>
        <dbReference type="PROSITE-ProRule" id="PRU10141"/>
    </source>
</evidence>